<evidence type="ECO:0000313" key="1">
    <source>
        <dbReference type="EMBL" id="TZG26488.1"/>
    </source>
</evidence>
<proteinExistence type="predicted"/>
<dbReference type="EMBL" id="VTOU01000003">
    <property type="protein sequence ID" value="TZG26488.1"/>
    <property type="molecule type" value="Genomic_DNA"/>
</dbReference>
<gene>
    <name evidence="1" type="ORF">FYJ91_16325</name>
</gene>
<name>A0A5D9C3R2_9SPHN</name>
<sequence length="107" mass="11809">MTIVAISCACCPAEGEAIELVNPREDQLLYGYLPLGWRLAEGDRLICPACSVRFVHLFEGVKPAVLARLDRHGPSALGEIAAIVGVPIEHARRWCAEWERQQERTAA</sequence>
<dbReference type="AlphaFoldDB" id="A0A5D9C3R2"/>
<evidence type="ECO:0000313" key="2">
    <source>
        <dbReference type="Proteomes" id="UP000322077"/>
    </source>
</evidence>
<keyword evidence="2" id="KW-1185">Reference proteome</keyword>
<accession>A0A5D9C3R2</accession>
<protein>
    <submittedName>
        <fullName evidence="1">Uncharacterized protein</fullName>
    </submittedName>
</protein>
<reference evidence="1 2" key="1">
    <citation type="submission" date="2019-08" db="EMBL/GenBank/DDBJ databases">
        <authorList>
            <person name="Wang G."/>
            <person name="Xu Z."/>
        </authorList>
    </citation>
    <scope>NUCLEOTIDE SEQUENCE [LARGE SCALE GENOMIC DNA]</scope>
    <source>
        <strain evidence="1 2">ZX</strain>
    </source>
</reference>
<comment type="caution">
    <text evidence="1">The sequence shown here is derived from an EMBL/GenBank/DDBJ whole genome shotgun (WGS) entry which is preliminary data.</text>
</comment>
<dbReference type="RefSeq" id="WP_149523290.1">
    <property type="nucleotide sequence ID" value="NZ_VTOU01000003.1"/>
</dbReference>
<organism evidence="1 2">
    <name type="scientific">Sphingomonas montanisoli</name>
    <dbReference type="NCBI Taxonomy" id="2606412"/>
    <lineage>
        <taxon>Bacteria</taxon>
        <taxon>Pseudomonadati</taxon>
        <taxon>Pseudomonadota</taxon>
        <taxon>Alphaproteobacteria</taxon>
        <taxon>Sphingomonadales</taxon>
        <taxon>Sphingomonadaceae</taxon>
        <taxon>Sphingomonas</taxon>
    </lineage>
</organism>
<dbReference type="Proteomes" id="UP000322077">
    <property type="component" value="Unassembled WGS sequence"/>
</dbReference>